<name>A0A0D8Y1Y0_DICVI</name>
<protein>
    <submittedName>
        <fullName evidence="1">Uncharacterized protein</fullName>
    </submittedName>
</protein>
<dbReference type="OrthoDB" id="5798223at2759"/>
<dbReference type="AlphaFoldDB" id="A0A0D8Y1Y0"/>
<keyword evidence="2" id="KW-1185">Reference proteome</keyword>
<gene>
    <name evidence="1" type="ORF">DICVIV_03008</name>
</gene>
<reference evidence="1 2" key="1">
    <citation type="submission" date="2013-11" db="EMBL/GenBank/DDBJ databases">
        <title>Draft genome of the bovine lungworm Dictyocaulus viviparus.</title>
        <authorList>
            <person name="Mitreva M."/>
        </authorList>
    </citation>
    <scope>NUCLEOTIDE SEQUENCE [LARGE SCALE GENOMIC DNA]</scope>
    <source>
        <strain evidence="1 2">HannoverDv2000</strain>
    </source>
</reference>
<organism evidence="1 2">
    <name type="scientific">Dictyocaulus viviparus</name>
    <name type="common">Bovine lungworm</name>
    <dbReference type="NCBI Taxonomy" id="29172"/>
    <lineage>
        <taxon>Eukaryota</taxon>
        <taxon>Metazoa</taxon>
        <taxon>Ecdysozoa</taxon>
        <taxon>Nematoda</taxon>
        <taxon>Chromadorea</taxon>
        <taxon>Rhabditida</taxon>
        <taxon>Rhabditina</taxon>
        <taxon>Rhabditomorpha</taxon>
        <taxon>Strongyloidea</taxon>
        <taxon>Metastrongylidae</taxon>
        <taxon>Dictyocaulus</taxon>
    </lineage>
</organism>
<evidence type="ECO:0000313" key="2">
    <source>
        <dbReference type="Proteomes" id="UP000053766"/>
    </source>
</evidence>
<accession>A0A0D8Y1Y0</accession>
<dbReference type="EMBL" id="KN716196">
    <property type="protein sequence ID" value="KJH50858.1"/>
    <property type="molecule type" value="Genomic_DNA"/>
</dbReference>
<reference evidence="2" key="2">
    <citation type="journal article" date="2016" name="Sci. Rep.">
        <title>Dictyocaulus viviparus genome, variome and transcriptome elucidate lungworm biology and support future intervention.</title>
        <authorList>
            <person name="McNulty S.N."/>
            <person name="Strube C."/>
            <person name="Rosa B.A."/>
            <person name="Martin J.C."/>
            <person name="Tyagi R."/>
            <person name="Choi Y.J."/>
            <person name="Wang Q."/>
            <person name="Hallsworth Pepin K."/>
            <person name="Zhang X."/>
            <person name="Ozersky P."/>
            <person name="Wilson R.K."/>
            <person name="Sternberg P.W."/>
            <person name="Gasser R.B."/>
            <person name="Mitreva M."/>
        </authorList>
    </citation>
    <scope>NUCLEOTIDE SEQUENCE [LARGE SCALE GENOMIC DNA]</scope>
    <source>
        <strain evidence="2">HannoverDv2000</strain>
    </source>
</reference>
<sequence>MAGVPTTSAAQWKNRILDSSGVHALSSAQECVCGTPQIYNVVVLLRLTPLDITEAKDAMMLWMFDQVSRTLHDRASQVEGENLYNLFMVERYLPSDEFIEAVDGLTVVQKTHIGELSIGGRNLELDQIINGVILSLPDEVQVKARNFMMLMNTLVCLHSSLQEPPYY</sequence>
<evidence type="ECO:0000313" key="1">
    <source>
        <dbReference type="EMBL" id="KJH50858.1"/>
    </source>
</evidence>
<dbReference type="Proteomes" id="UP000053766">
    <property type="component" value="Unassembled WGS sequence"/>
</dbReference>
<proteinExistence type="predicted"/>